<sequence>MKLHLKIWRQAGRKAEGKLVDYTLDNVNPHMSFLEMLDTLNEKLIVNKEAPIEFDHDCREGICGQCGVVINGNAHGPLENTTTCQLHMREFKDGETVMIEPFRANGFPVKKDLKVDRSAFDRIISAGGYVSVNTGQAPEANTIPVSHATAEAAFDSAACIGCGACVATCKNGSAALFTSAKITQLAILPQSQEERKERALGMIAQMDEEGFGHCSNTEACEVECPQGISVLNIARMNYEYNRASFLKFKK</sequence>
<dbReference type="EMBL" id="FNDQ01000006">
    <property type="protein sequence ID" value="SDH54652.1"/>
    <property type="molecule type" value="Genomic_DNA"/>
</dbReference>
<dbReference type="PANTHER" id="PTHR11921:SF41">
    <property type="entry name" value="SUCCINATE DEHYDROGENASE"/>
    <property type="match status" value="1"/>
</dbReference>
<dbReference type="InterPro" id="IPR006058">
    <property type="entry name" value="2Fe2S_fd_BS"/>
</dbReference>
<dbReference type="STRING" id="702745.SAMN05421818_10678"/>
<dbReference type="InterPro" id="IPR012675">
    <property type="entry name" value="Beta-grasp_dom_sf"/>
</dbReference>
<dbReference type="InterPro" id="IPR036010">
    <property type="entry name" value="2Fe-2S_ferredoxin-like_sf"/>
</dbReference>
<organism evidence="5 6">
    <name type="scientific">Myroides phaeus</name>
    <dbReference type="NCBI Taxonomy" id="702745"/>
    <lineage>
        <taxon>Bacteria</taxon>
        <taxon>Pseudomonadati</taxon>
        <taxon>Bacteroidota</taxon>
        <taxon>Flavobacteriia</taxon>
        <taxon>Flavobacteriales</taxon>
        <taxon>Flavobacteriaceae</taxon>
        <taxon>Myroides</taxon>
    </lineage>
</organism>
<evidence type="ECO:0000256" key="1">
    <source>
        <dbReference type="ARBA" id="ARBA00001927"/>
    </source>
</evidence>
<dbReference type="GO" id="GO:0009055">
    <property type="term" value="F:electron transfer activity"/>
    <property type="evidence" value="ECO:0007669"/>
    <property type="project" value="InterPro"/>
</dbReference>
<dbReference type="Gene3D" id="3.10.20.30">
    <property type="match status" value="1"/>
</dbReference>
<gene>
    <name evidence="5" type="ORF">SAMN05421818_10678</name>
</gene>
<evidence type="ECO:0000256" key="3">
    <source>
        <dbReference type="ARBA" id="ARBA00034078"/>
    </source>
</evidence>
<evidence type="ECO:0000256" key="2">
    <source>
        <dbReference type="ARBA" id="ARBA00009433"/>
    </source>
</evidence>
<dbReference type="NCBIfam" id="NF005746">
    <property type="entry name" value="PRK07570.1"/>
    <property type="match status" value="1"/>
</dbReference>
<dbReference type="InterPro" id="IPR025192">
    <property type="entry name" value="Succ_DH/fum_Rdtase_N"/>
</dbReference>
<dbReference type="Gene3D" id="1.10.1060.10">
    <property type="entry name" value="Alpha-helical ferredoxin"/>
    <property type="match status" value="1"/>
</dbReference>
<proteinExistence type="inferred from homology"/>
<evidence type="ECO:0000259" key="4">
    <source>
        <dbReference type="PROSITE" id="PS51379"/>
    </source>
</evidence>
<dbReference type="SUPFAM" id="SSF54292">
    <property type="entry name" value="2Fe-2S ferredoxin-like"/>
    <property type="match status" value="1"/>
</dbReference>
<comment type="cofactor">
    <cofactor evidence="3">
        <name>[2Fe-2S] cluster</name>
        <dbReference type="ChEBI" id="CHEBI:190135"/>
    </cofactor>
</comment>
<dbReference type="PROSITE" id="PS00197">
    <property type="entry name" value="2FE2S_FER_1"/>
    <property type="match status" value="1"/>
</dbReference>
<comment type="similarity">
    <text evidence="2">Belongs to the succinate dehydrogenase/fumarate reductase iron-sulfur protein family.</text>
</comment>
<keyword evidence="6" id="KW-1185">Reference proteome</keyword>
<evidence type="ECO:0000313" key="5">
    <source>
        <dbReference type="EMBL" id="SDH54652.1"/>
    </source>
</evidence>
<feature type="domain" description="4Fe-4S ferredoxin-type" evidence="4">
    <location>
        <begin position="150"/>
        <end position="179"/>
    </location>
</feature>
<reference evidence="6" key="1">
    <citation type="submission" date="2016-10" db="EMBL/GenBank/DDBJ databases">
        <authorList>
            <person name="Varghese N."/>
            <person name="Submissions S."/>
        </authorList>
    </citation>
    <scope>NUCLEOTIDE SEQUENCE [LARGE SCALE GENOMIC DNA]</scope>
    <source>
        <strain evidence="6">DSM 23313</strain>
    </source>
</reference>
<accession>A0A1G8DAD5</accession>
<dbReference type="InterPro" id="IPR009051">
    <property type="entry name" value="Helical_ferredxn"/>
</dbReference>
<name>A0A1G8DAD5_9FLAO</name>
<dbReference type="Pfam" id="PF13183">
    <property type="entry name" value="Fer4_8"/>
    <property type="match status" value="1"/>
</dbReference>
<dbReference type="AlphaFoldDB" id="A0A1G8DAD5"/>
<protein>
    <submittedName>
        <fullName evidence="5">Succinate dehydrogenase / fumarate reductase iron-sulfur subunit</fullName>
    </submittedName>
</protein>
<dbReference type="GO" id="GO:0009060">
    <property type="term" value="P:aerobic respiration"/>
    <property type="evidence" value="ECO:0007669"/>
    <property type="project" value="TreeGrafter"/>
</dbReference>
<dbReference type="PROSITE" id="PS51379">
    <property type="entry name" value="4FE4S_FER_2"/>
    <property type="match status" value="1"/>
</dbReference>
<dbReference type="InterPro" id="IPR050573">
    <property type="entry name" value="SDH/FRD_Iron-Sulfur"/>
</dbReference>
<dbReference type="SUPFAM" id="SSF46548">
    <property type="entry name" value="alpha-helical ferredoxin"/>
    <property type="match status" value="1"/>
</dbReference>
<comment type="cofactor">
    <cofactor evidence="1">
        <name>[3Fe-4S] cluster</name>
        <dbReference type="ChEBI" id="CHEBI:21137"/>
    </cofactor>
</comment>
<dbReference type="PANTHER" id="PTHR11921">
    <property type="entry name" value="SUCCINATE DEHYDROGENASE IRON-SULFUR PROTEIN"/>
    <property type="match status" value="1"/>
</dbReference>
<dbReference type="GO" id="GO:0022904">
    <property type="term" value="P:respiratory electron transport chain"/>
    <property type="evidence" value="ECO:0007669"/>
    <property type="project" value="TreeGrafter"/>
</dbReference>
<dbReference type="Pfam" id="PF13085">
    <property type="entry name" value="Fer2_3"/>
    <property type="match status" value="1"/>
</dbReference>
<dbReference type="InterPro" id="IPR017896">
    <property type="entry name" value="4Fe4S_Fe-S-bd"/>
</dbReference>
<dbReference type="GO" id="GO:0051537">
    <property type="term" value="F:2 iron, 2 sulfur cluster binding"/>
    <property type="evidence" value="ECO:0007669"/>
    <property type="project" value="InterPro"/>
</dbReference>
<evidence type="ECO:0000313" key="6">
    <source>
        <dbReference type="Proteomes" id="UP000243588"/>
    </source>
</evidence>
<dbReference type="Proteomes" id="UP000243588">
    <property type="component" value="Unassembled WGS sequence"/>
</dbReference>
<dbReference type="RefSeq" id="WP_090406987.1">
    <property type="nucleotide sequence ID" value="NZ_FNDQ01000006.1"/>
</dbReference>